<dbReference type="Pfam" id="PF02771">
    <property type="entry name" value="Acyl-CoA_dh_N"/>
    <property type="match status" value="1"/>
</dbReference>
<dbReference type="PANTHER" id="PTHR43884">
    <property type="entry name" value="ACYL-COA DEHYDROGENASE"/>
    <property type="match status" value="1"/>
</dbReference>
<evidence type="ECO:0000256" key="4">
    <source>
        <dbReference type="ARBA" id="ARBA00022827"/>
    </source>
</evidence>
<dbReference type="OrthoDB" id="9802447at2"/>
<dbReference type="InterPro" id="IPR006089">
    <property type="entry name" value="Acyl-CoA_DH_CS"/>
</dbReference>
<evidence type="ECO:0000259" key="7">
    <source>
        <dbReference type="Pfam" id="PF00441"/>
    </source>
</evidence>
<evidence type="ECO:0000256" key="5">
    <source>
        <dbReference type="ARBA" id="ARBA00023002"/>
    </source>
</evidence>
<dbReference type="FunFam" id="1.20.140.10:FF:000004">
    <property type="entry name" value="Acyl-CoA dehydrogenase FadE25"/>
    <property type="match status" value="1"/>
</dbReference>
<dbReference type="InterPro" id="IPR006091">
    <property type="entry name" value="Acyl-CoA_Oxase/DH_mid-dom"/>
</dbReference>
<keyword evidence="4 6" id="KW-0274">FAD</keyword>
<evidence type="ECO:0000256" key="6">
    <source>
        <dbReference type="RuleBase" id="RU362125"/>
    </source>
</evidence>
<dbReference type="RefSeq" id="WP_046498831.1">
    <property type="nucleotide sequence ID" value="NZ_CGIH01000038.1"/>
</dbReference>
<dbReference type="InterPro" id="IPR009075">
    <property type="entry name" value="AcylCo_DH/oxidase_C"/>
</dbReference>
<dbReference type="Proteomes" id="UP000045545">
    <property type="component" value="Unassembled WGS sequence"/>
</dbReference>
<gene>
    <name evidence="10" type="ORF">2206</name>
</gene>
<comment type="similarity">
    <text evidence="2 6">Belongs to the acyl-CoA dehydrogenase family.</text>
</comment>
<evidence type="ECO:0000256" key="2">
    <source>
        <dbReference type="ARBA" id="ARBA00009347"/>
    </source>
</evidence>
<dbReference type="CDD" id="cd01158">
    <property type="entry name" value="SCAD_SBCAD"/>
    <property type="match status" value="1"/>
</dbReference>
<dbReference type="STRING" id="690567.2206"/>
<feature type="domain" description="Acyl-CoA dehydrogenase/oxidase N-terminal" evidence="9">
    <location>
        <begin position="6"/>
        <end position="118"/>
    </location>
</feature>
<accession>A0A0E3W3L9</accession>
<dbReference type="InterPro" id="IPR013786">
    <property type="entry name" value="AcylCoA_DH/ox_N"/>
</dbReference>
<dbReference type="GO" id="GO:0003995">
    <property type="term" value="F:acyl-CoA dehydrogenase activity"/>
    <property type="evidence" value="ECO:0007669"/>
    <property type="project" value="InterPro"/>
</dbReference>
<dbReference type="PIRSF" id="PIRSF016578">
    <property type="entry name" value="HsaA"/>
    <property type="match status" value="1"/>
</dbReference>
<dbReference type="Pfam" id="PF00441">
    <property type="entry name" value="Acyl-CoA_dh_1"/>
    <property type="match status" value="1"/>
</dbReference>
<organism evidence="10 11">
    <name type="scientific">Syntrophomonas zehnderi OL-4</name>
    <dbReference type="NCBI Taxonomy" id="690567"/>
    <lineage>
        <taxon>Bacteria</taxon>
        <taxon>Bacillati</taxon>
        <taxon>Bacillota</taxon>
        <taxon>Clostridia</taxon>
        <taxon>Eubacteriales</taxon>
        <taxon>Syntrophomonadaceae</taxon>
        <taxon>Syntrophomonas</taxon>
    </lineage>
</organism>
<evidence type="ECO:0000259" key="9">
    <source>
        <dbReference type="Pfam" id="PF02771"/>
    </source>
</evidence>
<keyword evidence="5 6" id="KW-0560">Oxidoreductase</keyword>
<keyword evidence="11" id="KW-1185">Reference proteome</keyword>
<dbReference type="FunFam" id="2.40.110.10:FF:000001">
    <property type="entry name" value="Acyl-CoA dehydrogenase, mitochondrial"/>
    <property type="match status" value="1"/>
</dbReference>
<feature type="domain" description="Acyl-CoA oxidase/dehydrogenase middle" evidence="8">
    <location>
        <begin position="122"/>
        <end position="218"/>
    </location>
</feature>
<name>A0A0E3W3L9_9FIRM</name>
<dbReference type="SUPFAM" id="SSF56645">
    <property type="entry name" value="Acyl-CoA dehydrogenase NM domain-like"/>
    <property type="match status" value="1"/>
</dbReference>
<evidence type="ECO:0000313" key="10">
    <source>
        <dbReference type="EMBL" id="CFX91976.1"/>
    </source>
</evidence>
<dbReference type="InterPro" id="IPR037069">
    <property type="entry name" value="AcylCoA_DH/ox_N_sf"/>
</dbReference>
<comment type="cofactor">
    <cofactor evidence="1 6">
        <name>FAD</name>
        <dbReference type="ChEBI" id="CHEBI:57692"/>
    </cofactor>
</comment>
<evidence type="ECO:0000313" key="11">
    <source>
        <dbReference type="Proteomes" id="UP000045545"/>
    </source>
</evidence>
<dbReference type="InterPro" id="IPR036250">
    <property type="entry name" value="AcylCo_DH-like_C"/>
</dbReference>
<dbReference type="Gene3D" id="2.40.110.10">
    <property type="entry name" value="Butyryl-CoA Dehydrogenase, subunit A, domain 2"/>
    <property type="match status" value="1"/>
</dbReference>
<dbReference type="Gene3D" id="1.10.540.10">
    <property type="entry name" value="Acyl-CoA dehydrogenase/oxidase, N-terminal domain"/>
    <property type="match status" value="1"/>
</dbReference>
<proteinExistence type="inferred from homology"/>
<dbReference type="PANTHER" id="PTHR43884:SF12">
    <property type="entry name" value="ISOVALERYL-COA DEHYDROGENASE, MITOCHONDRIAL-RELATED"/>
    <property type="match status" value="1"/>
</dbReference>
<dbReference type="InterPro" id="IPR009100">
    <property type="entry name" value="AcylCoA_DH/oxidase_NM_dom_sf"/>
</dbReference>
<dbReference type="PROSITE" id="PS00072">
    <property type="entry name" value="ACYL_COA_DH_1"/>
    <property type="match status" value="1"/>
</dbReference>
<protein>
    <submittedName>
        <fullName evidence="10">Acyl-CoA dehydrogenase/oxidase C-terminal</fullName>
    </submittedName>
</protein>
<evidence type="ECO:0000256" key="1">
    <source>
        <dbReference type="ARBA" id="ARBA00001974"/>
    </source>
</evidence>
<dbReference type="Gene3D" id="1.20.140.10">
    <property type="entry name" value="Butyryl-CoA Dehydrogenase, subunit A, domain 3"/>
    <property type="match status" value="1"/>
</dbReference>
<evidence type="ECO:0000259" key="8">
    <source>
        <dbReference type="Pfam" id="PF02770"/>
    </source>
</evidence>
<dbReference type="AlphaFoldDB" id="A0A0E3W3L9"/>
<feature type="domain" description="Acyl-CoA dehydrogenase/oxidase C-terminal" evidence="7">
    <location>
        <begin position="230"/>
        <end position="375"/>
    </location>
</feature>
<dbReference type="GO" id="GO:0050660">
    <property type="term" value="F:flavin adenine dinucleotide binding"/>
    <property type="evidence" value="ECO:0007669"/>
    <property type="project" value="InterPro"/>
</dbReference>
<dbReference type="Pfam" id="PF02770">
    <property type="entry name" value="Acyl-CoA_dh_M"/>
    <property type="match status" value="1"/>
</dbReference>
<dbReference type="PROSITE" id="PS00073">
    <property type="entry name" value="ACYL_COA_DH_2"/>
    <property type="match status" value="1"/>
</dbReference>
<keyword evidence="3 6" id="KW-0285">Flavoprotein</keyword>
<dbReference type="FunFam" id="1.10.540.10:FF:000002">
    <property type="entry name" value="Acyl-CoA dehydrogenase FadE19"/>
    <property type="match status" value="1"/>
</dbReference>
<dbReference type="InterPro" id="IPR046373">
    <property type="entry name" value="Acyl-CoA_Oxase/DH_mid-dom_sf"/>
</dbReference>
<reference evidence="10 11" key="1">
    <citation type="submission" date="2015-03" db="EMBL/GenBank/DDBJ databases">
        <authorList>
            <person name="Murphy D."/>
        </authorList>
    </citation>
    <scope>NUCLEOTIDE SEQUENCE [LARGE SCALE GENOMIC DNA]</scope>
    <source>
        <strain evidence="10 11">OL-4</strain>
    </source>
</reference>
<evidence type="ECO:0000256" key="3">
    <source>
        <dbReference type="ARBA" id="ARBA00022630"/>
    </source>
</evidence>
<dbReference type="SUPFAM" id="SSF47203">
    <property type="entry name" value="Acyl-CoA dehydrogenase C-terminal domain-like"/>
    <property type="match status" value="1"/>
</dbReference>
<sequence>MDFGLNDEQRLFKRTFADFSDEVVAPGAAERDEEEEFDLECWRKMAELGLAGLIVPEEYGGIAAGTVVYAMAVEEVSRNCASMGVTLSAHTSLCTWPILHLGNEEHKKRFLPRLASGESLGALGLTEPNAGSDVGATAMTAVKDGNHYILNGTKIFITNGYYADIYVILVRTGDKNAKHGNSSYFVVEKGTPGFSFGKKEKKLGIRSSATYELVFEDCRVPQENLLGNEGDGFKQTMHVLNGGRVGIAAQALGIAEGAYRYALNFALERQQFGKPIFSNQAISFKLADMAMKIQAARNLVYEVAWREDQGLPYQRQGAFAKCYAGDVAMEVTTEAVQILGGYGYTREYPVERMMRDAKITQIYEGTNEIQRLTITNCIKKGDITNYDY</sequence>
<dbReference type="EMBL" id="CGIH01000038">
    <property type="protein sequence ID" value="CFX91976.1"/>
    <property type="molecule type" value="Genomic_DNA"/>
</dbReference>